<dbReference type="InterPro" id="IPR036734">
    <property type="entry name" value="Neur_chan_lig-bd_sf"/>
</dbReference>
<feature type="domain" description="Neurotransmitter-gated ion-channel ligand-binding" evidence="6">
    <location>
        <begin position="41"/>
        <end position="252"/>
    </location>
</feature>
<evidence type="ECO:0000256" key="3">
    <source>
        <dbReference type="ARBA" id="ARBA00022989"/>
    </source>
</evidence>
<comment type="similarity">
    <text evidence="5">Belongs to the ligand-gated ion channel (TC 1.A.9) family.</text>
</comment>
<feature type="transmembrane region" description="Helical" evidence="5">
    <location>
        <begin position="284"/>
        <end position="302"/>
    </location>
</feature>
<dbReference type="PROSITE" id="PS00236">
    <property type="entry name" value="NEUROTR_ION_CHANNEL"/>
    <property type="match status" value="1"/>
</dbReference>
<dbReference type="CDD" id="cd19051">
    <property type="entry name" value="LGIC_TM_cation"/>
    <property type="match status" value="1"/>
</dbReference>
<proteinExistence type="inferred from homology"/>
<evidence type="ECO:0000256" key="4">
    <source>
        <dbReference type="ARBA" id="ARBA00023136"/>
    </source>
</evidence>
<dbReference type="PANTHER" id="PTHR18945">
    <property type="entry name" value="NEUROTRANSMITTER GATED ION CHANNEL"/>
    <property type="match status" value="1"/>
</dbReference>
<sequence>MTKMAYQTYTTALLCVYLVSVPIRTCQAKVVVNNQTFLSHEQRLLHDLFNVSMYDTNAIPRINPSDTVDVTLRFSVKQIDALREKDQLLTITGWVETYWWDEFLQWDPSEYGGVEEIYLLPQTIWLPRWALFSSPGEVFQTDHYRNFQVSVYYDGWAYWDPGGDFSTICPVNIKYYPFDEQVCTFVFSNWAYTGLKVNLTYSTPNIDLEVFSKSGEWDVTETTGSRLDRYYSDYPDLPYPEVHYSMMLKRKPLFYAINVVLPVMLIASLTLLVFWLPSDSGEKMSMGLTILLSFSVFLLLIVENIPKTSESTPLIVVFLTSLMSITTASVGICVIVLHFHHYGTPNHRPPLLLVKLISIVYKDPTLAKLCRTSSVDAMTNASSKAATLKVSTVSMADKLGKLNEDTAIGSIRELLEEIVESNRSKANANERLEEWRAIARGIDRWLFWFSLVLMIVFAIILLGIYPNTKPVLARDNLT</sequence>
<comment type="subcellular location">
    <subcellularLocation>
        <location evidence="1">Membrane</location>
        <topology evidence="1">Multi-pass membrane protein</topology>
    </subcellularLocation>
</comment>
<name>A0A8J1TM36_OWEFU</name>
<dbReference type="Gene3D" id="1.20.58.390">
    <property type="entry name" value="Neurotransmitter-gated ion-channel transmembrane domain"/>
    <property type="match status" value="1"/>
</dbReference>
<feature type="domain" description="Neurotransmitter-gated ion-channel transmembrane" evidence="7">
    <location>
        <begin position="260"/>
        <end position="347"/>
    </location>
</feature>
<feature type="signal peptide" evidence="5">
    <location>
        <begin position="1"/>
        <end position="28"/>
    </location>
</feature>
<keyword evidence="9" id="KW-1185">Reference proteome</keyword>
<dbReference type="Pfam" id="PF02932">
    <property type="entry name" value="Neur_chan_memb"/>
    <property type="match status" value="1"/>
</dbReference>
<evidence type="ECO:0000259" key="7">
    <source>
        <dbReference type="Pfam" id="PF02932"/>
    </source>
</evidence>
<feature type="transmembrane region" description="Helical" evidence="5">
    <location>
        <begin position="314"/>
        <end position="339"/>
    </location>
</feature>
<feature type="chain" id="PRO_5042621063" evidence="5">
    <location>
        <begin position="29"/>
        <end position="478"/>
    </location>
</feature>
<evidence type="ECO:0000259" key="6">
    <source>
        <dbReference type="Pfam" id="PF02931"/>
    </source>
</evidence>
<dbReference type="GO" id="GO:0016020">
    <property type="term" value="C:membrane"/>
    <property type="evidence" value="ECO:0007669"/>
    <property type="project" value="UniProtKB-SubCell"/>
</dbReference>
<dbReference type="SUPFAM" id="SSF90112">
    <property type="entry name" value="Neurotransmitter-gated ion-channel transmembrane pore"/>
    <property type="match status" value="1"/>
</dbReference>
<keyword evidence="5" id="KW-0813">Transport</keyword>
<dbReference type="InterPro" id="IPR036719">
    <property type="entry name" value="Neuro-gated_channel_TM_sf"/>
</dbReference>
<keyword evidence="2 5" id="KW-0812">Transmembrane</keyword>
<gene>
    <name evidence="8" type="ORF">OFUS_LOCUS25589</name>
</gene>
<dbReference type="PRINTS" id="PR00252">
    <property type="entry name" value="NRIONCHANNEL"/>
</dbReference>
<keyword evidence="4 5" id="KW-0472">Membrane</keyword>
<protein>
    <submittedName>
        <fullName evidence="8">Uncharacterized protein</fullName>
    </submittedName>
</protein>
<dbReference type="InterPro" id="IPR006202">
    <property type="entry name" value="Neur_chan_lig-bd"/>
</dbReference>
<dbReference type="InterPro" id="IPR006029">
    <property type="entry name" value="Neurotrans-gated_channel_TM"/>
</dbReference>
<dbReference type="CDD" id="cd18997">
    <property type="entry name" value="LGIC_ECD_nAChR"/>
    <property type="match status" value="1"/>
</dbReference>
<dbReference type="FunFam" id="2.70.170.10:FF:000028">
    <property type="entry name" value="AcetylCholine Receptor"/>
    <property type="match status" value="1"/>
</dbReference>
<keyword evidence="5" id="KW-0732">Signal</keyword>
<keyword evidence="3 5" id="KW-1133">Transmembrane helix</keyword>
<dbReference type="AlphaFoldDB" id="A0A8J1TM36"/>
<dbReference type="Pfam" id="PF02931">
    <property type="entry name" value="Neur_chan_LBD"/>
    <property type="match status" value="1"/>
</dbReference>
<dbReference type="InterPro" id="IPR038050">
    <property type="entry name" value="Neuro_actylchol_rec"/>
</dbReference>
<feature type="transmembrane region" description="Helical" evidence="5">
    <location>
        <begin position="445"/>
        <end position="465"/>
    </location>
</feature>
<evidence type="ECO:0000313" key="9">
    <source>
        <dbReference type="Proteomes" id="UP000749559"/>
    </source>
</evidence>
<organism evidence="8 9">
    <name type="scientific">Owenia fusiformis</name>
    <name type="common">Polychaete worm</name>
    <dbReference type="NCBI Taxonomy" id="6347"/>
    <lineage>
        <taxon>Eukaryota</taxon>
        <taxon>Metazoa</taxon>
        <taxon>Spiralia</taxon>
        <taxon>Lophotrochozoa</taxon>
        <taxon>Annelida</taxon>
        <taxon>Polychaeta</taxon>
        <taxon>Sedentaria</taxon>
        <taxon>Canalipalpata</taxon>
        <taxon>Sabellida</taxon>
        <taxon>Oweniida</taxon>
        <taxon>Oweniidae</taxon>
        <taxon>Owenia</taxon>
    </lineage>
</organism>
<evidence type="ECO:0000256" key="1">
    <source>
        <dbReference type="ARBA" id="ARBA00004141"/>
    </source>
</evidence>
<evidence type="ECO:0000313" key="8">
    <source>
        <dbReference type="EMBL" id="CAH1801850.1"/>
    </source>
</evidence>
<dbReference type="GO" id="GO:0005230">
    <property type="term" value="F:extracellular ligand-gated monoatomic ion channel activity"/>
    <property type="evidence" value="ECO:0007669"/>
    <property type="project" value="InterPro"/>
</dbReference>
<dbReference type="InterPro" id="IPR018000">
    <property type="entry name" value="Neurotransmitter_ion_chnl_CS"/>
</dbReference>
<keyword evidence="5" id="KW-0407">Ion channel</keyword>
<feature type="transmembrane region" description="Helical" evidence="5">
    <location>
        <begin position="253"/>
        <end position="277"/>
    </location>
</feature>
<dbReference type="Proteomes" id="UP000749559">
    <property type="component" value="Unassembled WGS sequence"/>
</dbReference>
<evidence type="ECO:0000256" key="2">
    <source>
        <dbReference type="ARBA" id="ARBA00022692"/>
    </source>
</evidence>
<comment type="caution">
    <text evidence="8">The sequence shown here is derived from an EMBL/GenBank/DDBJ whole genome shotgun (WGS) entry which is preliminary data.</text>
</comment>
<dbReference type="EMBL" id="CAIIXF020000012">
    <property type="protein sequence ID" value="CAH1801850.1"/>
    <property type="molecule type" value="Genomic_DNA"/>
</dbReference>
<accession>A0A8J1TM36</accession>
<dbReference type="InterPro" id="IPR006201">
    <property type="entry name" value="Neur_channel"/>
</dbReference>
<dbReference type="Gene3D" id="2.70.170.10">
    <property type="entry name" value="Neurotransmitter-gated ion-channel ligand-binding domain"/>
    <property type="match status" value="1"/>
</dbReference>
<dbReference type="SUPFAM" id="SSF63712">
    <property type="entry name" value="Nicotinic receptor ligand binding domain-like"/>
    <property type="match status" value="1"/>
</dbReference>
<keyword evidence="5" id="KW-0406">Ion transport</keyword>
<dbReference type="GO" id="GO:0004888">
    <property type="term" value="F:transmembrane signaling receptor activity"/>
    <property type="evidence" value="ECO:0007669"/>
    <property type="project" value="InterPro"/>
</dbReference>
<reference evidence="8" key="1">
    <citation type="submission" date="2022-03" db="EMBL/GenBank/DDBJ databases">
        <authorList>
            <person name="Martin C."/>
        </authorList>
    </citation>
    <scope>NUCLEOTIDE SEQUENCE</scope>
</reference>
<dbReference type="OrthoDB" id="6270741at2759"/>
<evidence type="ECO:0000256" key="5">
    <source>
        <dbReference type="RuleBase" id="RU000687"/>
    </source>
</evidence>